<name>A0A4S4FW31_9ACTN</name>
<dbReference type="Proteomes" id="UP000308978">
    <property type="component" value="Unassembled WGS sequence"/>
</dbReference>
<dbReference type="AlphaFoldDB" id="A0A4S4FW31"/>
<sequence length="233" mass="24898">MRKIEDEGSLSRRDVVLAAAGLSLSCFAPTVAFAGEEAEEGKALSGEECVEVYADSTLSSEDMDLLLQVKAEQEAQRIIAEAEAAFDVENARASTTSRPTYSTVYGSPKPANTGSKEVAGQGRWGTRMEPGSGKGSIHAAFSGGGTMNVTVAFPTPFGSLGVSLPLPKKTTAALAGVSVTVPDDGHWYKMYLNAMYTVKPFVVYEKKNGKKSVYRRSCIRTFNGHSVARKKIK</sequence>
<feature type="compositionally biased region" description="Polar residues" evidence="1">
    <location>
        <begin position="98"/>
        <end position="115"/>
    </location>
</feature>
<comment type="caution">
    <text evidence="2">The sequence shown here is derived from an EMBL/GenBank/DDBJ whole genome shotgun (WGS) entry which is preliminary data.</text>
</comment>
<dbReference type="PROSITE" id="PS51257">
    <property type="entry name" value="PROKAR_LIPOPROTEIN"/>
    <property type="match status" value="1"/>
</dbReference>
<evidence type="ECO:0000313" key="3">
    <source>
        <dbReference type="Proteomes" id="UP000308978"/>
    </source>
</evidence>
<gene>
    <name evidence="2" type="ORF">E5986_11360</name>
</gene>
<organism evidence="2 3">
    <name type="scientific">Adlercreutzia caecimuris</name>
    <dbReference type="NCBI Taxonomy" id="671266"/>
    <lineage>
        <taxon>Bacteria</taxon>
        <taxon>Bacillati</taxon>
        <taxon>Actinomycetota</taxon>
        <taxon>Coriobacteriia</taxon>
        <taxon>Eggerthellales</taxon>
        <taxon>Eggerthellaceae</taxon>
        <taxon>Adlercreutzia</taxon>
    </lineage>
</organism>
<proteinExistence type="predicted"/>
<dbReference type="RefSeq" id="WP_136436074.1">
    <property type="nucleotide sequence ID" value="NZ_SSTJ01000024.1"/>
</dbReference>
<dbReference type="EMBL" id="SSTJ01000024">
    <property type="protein sequence ID" value="THG34764.1"/>
    <property type="molecule type" value="Genomic_DNA"/>
</dbReference>
<evidence type="ECO:0000256" key="1">
    <source>
        <dbReference type="SAM" id="MobiDB-lite"/>
    </source>
</evidence>
<reference evidence="2 3" key="1">
    <citation type="submission" date="2019-04" db="EMBL/GenBank/DDBJ databases">
        <title>Microbes associate with the intestines of laboratory mice.</title>
        <authorList>
            <person name="Navarre W."/>
            <person name="Wong E."/>
            <person name="Huang K.C."/>
            <person name="Tropini C."/>
            <person name="Ng K."/>
            <person name="Yu B."/>
        </authorList>
    </citation>
    <scope>NUCLEOTIDE SEQUENCE [LARGE SCALE GENOMIC DNA]</scope>
    <source>
        <strain evidence="2 3">NM80_B27</strain>
    </source>
</reference>
<evidence type="ECO:0000313" key="2">
    <source>
        <dbReference type="EMBL" id="THG34764.1"/>
    </source>
</evidence>
<accession>A0A4S4FW31</accession>
<feature type="region of interest" description="Disordered" evidence="1">
    <location>
        <begin position="98"/>
        <end position="132"/>
    </location>
</feature>
<protein>
    <submittedName>
        <fullName evidence="2">Uncharacterized protein</fullName>
    </submittedName>
</protein>